<protein>
    <submittedName>
        <fullName evidence="1">Uncharacterized protein</fullName>
    </submittedName>
</protein>
<dbReference type="EMBL" id="ML213511">
    <property type="protein sequence ID" value="TFK51472.1"/>
    <property type="molecule type" value="Genomic_DNA"/>
</dbReference>
<dbReference type="Proteomes" id="UP000305948">
    <property type="component" value="Unassembled WGS sequence"/>
</dbReference>
<feature type="non-terminal residue" evidence="1">
    <location>
        <position position="82"/>
    </location>
</feature>
<dbReference type="OrthoDB" id="3250313at2759"/>
<evidence type="ECO:0000313" key="1">
    <source>
        <dbReference type="EMBL" id="TFK51472.1"/>
    </source>
</evidence>
<sequence>EEIHRWNSVGKPWDKKLMPKIADLKKYKKGWREWWVSMQPDWRVQSGKWLLDRELSHDDDWAILGRAGPNGVFGTLMSLSWW</sequence>
<feature type="non-terminal residue" evidence="1">
    <location>
        <position position="1"/>
    </location>
</feature>
<keyword evidence="2" id="KW-1185">Reference proteome</keyword>
<evidence type="ECO:0000313" key="2">
    <source>
        <dbReference type="Proteomes" id="UP000305948"/>
    </source>
</evidence>
<organism evidence="1 2">
    <name type="scientific">Heliocybe sulcata</name>
    <dbReference type="NCBI Taxonomy" id="5364"/>
    <lineage>
        <taxon>Eukaryota</taxon>
        <taxon>Fungi</taxon>
        <taxon>Dikarya</taxon>
        <taxon>Basidiomycota</taxon>
        <taxon>Agaricomycotina</taxon>
        <taxon>Agaricomycetes</taxon>
        <taxon>Gloeophyllales</taxon>
        <taxon>Gloeophyllaceae</taxon>
        <taxon>Heliocybe</taxon>
    </lineage>
</organism>
<reference evidence="1 2" key="1">
    <citation type="journal article" date="2019" name="Nat. Ecol. Evol.">
        <title>Megaphylogeny resolves global patterns of mushroom evolution.</title>
        <authorList>
            <person name="Varga T."/>
            <person name="Krizsan K."/>
            <person name="Foldi C."/>
            <person name="Dima B."/>
            <person name="Sanchez-Garcia M."/>
            <person name="Sanchez-Ramirez S."/>
            <person name="Szollosi G.J."/>
            <person name="Szarkandi J.G."/>
            <person name="Papp V."/>
            <person name="Albert L."/>
            <person name="Andreopoulos W."/>
            <person name="Angelini C."/>
            <person name="Antonin V."/>
            <person name="Barry K.W."/>
            <person name="Bougher N.L."/>
            <person name="Buchanan P."/>
            <person name="Buyck B."/>
            <person name="Bense V."/>
            <person name="Catcheside P."/>
            <person name="Chovatia M."/>
            <person name="Cooper J."/>
            <person name="Damon W."/>
            <person name="Desjardin D."/>
            <person name="Finy P."/>
            <person name="Geml J."/>
            <person name="Haridas S."/>
            <person name="Hughes K."/>
            <person name="Justo A."/>
            <person name="Karasinski D."/>
            <person name="Kautmanova I."/>
            <person name="Kiss B."/>
            <person name="Kocsube S."/>
            <person name="Kotiranta H."/>
            <person name="LaButti K.M."/>
            <person name="Lechner B.E."/>
            <person name="Liimatainen K."/>
            <person name="Lipzen A."/>
            <person name="Lukacs Z."/>
            <person name="Mihaltcheva S."/>
            <person name="Morgado L.N."/>
            <person name="Niskanen T."/>
            <person name="Noordeloos M.E."/>
            <person name="Ohm R.A."/>
            <person name="Ortiz-Santana B."/>
            <person name="Ovrebo C."/>
            <person name="Racz N."/>
            <person name="Riley R."/>
            <person name="Savchenko A."/>
            <person name="Shiryaev A."/>
            <person name="Soop K."/>
            <person name="Spirin V."/>
            <person name="Szebenyi C."/>
            <person name="Tomsovsky M."/>
            <person name="Tulloss R.E."/>
            <person name="Uehling J."/>
            <person name="Grigoriev I.V."/>
            <person name="Vagvolgyi C."/>
            <person name="Papp T."/>
            <person name="Martin F.M."/>
            <person name="Miettinen O."/>
            <person name="Hibbett D.S."/>
            <person name="Nagy L.G."/>
        </authorList>
    </citation>
    <scope>NUCLEOTIDE SEQUENCE [LARGE SCALE GENOMIC DNA]</scope>
    <source>
        <strain evidence="1 2">OMC1185</strain>
    </source>
</reference>
<gene>
    <name evidence="1" type="ORF">OE88DRAFT_1611330</name>
</gene>
<name>A0A5C3N344_9AGAM</name>
<proteinExistence type="predicted"/>
<dbReference type="AlphaFoldDB" id="A0A5C3N344"/>
<accession>A0A5C3N344</accession>